<proteinExistence type="inferred from homology"/>
<evidence type="ECO:0000256" key="5">
    <source>
        <dbReference type="ARBA" id="ARBA00022833"/>
    </source>
</evidence>
<dbReference type="PANTHER" id="PTHR30471">
    <property type="entry name" value="DNA REPAIR PROTEIN RADC"/>
    <property type="match status" value="1"/>
</dbReference>
<dbReference type="PANTHER" id="PTHR30471:SF3">
    <property type="entry name" value="UPF0758 PROTEIN YEES-RELATED"/>
    <property type="match status" value="1"/>
</dbReference>
<dbReference type="AlphaFoldDB" id="A0A0P0NXW3"/>
<evidence type="ECO:0000256" key="9">
    <source>
        <dbReference type="SAM" id="MobiDB-lite"/>
    </source>
</evidence>
<dbReference type="Pfam" id="PF00633">
    <property type="entry name" value="HHH"/>
    <property type="match status" value="1"/>
</dbReference>
<gene>
    <name evidence="11" type="ORF">AQ619_04110</name>
</gene>
<dbReference type="GO" id="GO:0006508">
    <property type="term" value="P:proteolysis"/>
    <property type="evidence" value="ECO:0007669"/>
    <property type="project" value="UniProtKB-KW"/>
</dbReference>
<keyword evidence="1" id="KW-0645">Protease</keyword>
<dbReference type="Proteomes" id="UP000056905">
    <property type="component" value="Chromosome"/>
</dbReference>
<keyword evidence="5" id="KW-0862">Zinc</keyword>
<evidence type="ECO:0000313" key="12">
    <source>
        <dbReference type="Proteomes" id="UP000056905"/>
    </source>
</evidence>
<evidence type="ECO:0000256" key="6">
    <source>
        <dbReference type="ARBA" id="ARBA00023049"/>
    </source>
</evidence>
<dbReference type="STRING" id="69395.AQ619_04110"/>
<dbReference type="InterPro" id="IPR025657">
    <property type="entry name" value="RadC_JAB"/>
</dbReference>
<keyword evidence="12" id="KW-1185">Reference proteome</keyword>
<evidence type="ECO:0000256" key="3">
    <source>
        <dbReference type="ARBA" id="ARBA00022763"/>
    </source>
</evidence>
<evidence type="ECO:0000256" key="4">
    <source>
        <dbReference type="ARBA" id="ARBA00022801"/>
    </source>
</evidence>
<dbReference type="SUPFAM" id="SSF102712">
    <property type="entry name" value="JAB1/MPN domain"/>
    <property type="match status" value="1"/>
</dbReference>
<keyword evidence="6" id="KW-0482">Metalloprotease</keyword>
<dbReference type="InterPro" id="IPR000445">
    <property type="entry name" value="HhH_motif"/>
</dbReference>
<protein>
    <submittedName>
        <fullName evidence="11">DNA repair protein RadC</fullName>
    </submittedName>
</protein>
<dbReference type="InterPro" id="IPR037518">
    <property type="entry name" value="MPN"/>
</dbReference>
<dbReference type="GO" id="GO:0140097">
    <property type="term" value="F:catalytic activity, acting on DNA"/>
    <property type="evidence" value="ECO:0007669"/>
    <property type="project" value="UniProtKB-ARBA"/>
</dbReference>
<keyword evidence="7" id="KW-0234">DNA repair</keyword>
<dbReference type="NCBIfam" id="NF000642">
    <property type="entry name" value="PRK00024.1"/>
    <property type="match status" value="1"/>
</dbReference>
<evidence type="ECO:0000259" key="10">
    <source>
        <dbReference type="PROSITE" id="PS50249"/>
    </source>
</evidence>
<name>A0A0P0NXW3_9CAUL</name>
<feature type="domain" description="MPN" evidence="10">
    <location>
        <begin position="128"/>
        <end position="250"/>
    </location>
</feature>
<dbReference type="Gene3D" id="3.40.140.10">
    <property type="entry name" value="Cytidine Deaminase, domain 2"/>
    <property type="match status" value="1"/>
</dbReference>
<evidence type="ECO:0000256" key="7">
    <source>
        <dbReference type="ARBA" id="ARBA00023204"/>
    </source>
</evidence>
<dbReference type="KEGG" id="chq:AQ619_04110"/>
<dbReference type="InterPro" id="IPR001405">
    <property type="entry name" value="UPF0758"/>
</dbReference>
<dbReference type="CDD" id="cd08071">
    <property type="entry name" value="MPN_DUF2466"/>
    <property type="match status" value="1"/>
</dbReference>
<evidence type="ECO:0000313" key="11">
    <source>
        <dbReference type="EMBL" id="ALL12606.1"/>
    </source>
</evidence>
<dbReference type="eggNOG" id="COG2003">
    <property type="taxonomic scope" value="Bacteria"/>
</dbReference>
<dbReference type="Pfam" id="PF04002">
    <property type="entry name" value="RadC"/>
    <property type="match status" value="1"/>
</dbReference>
<evidence type="ECO:0000256" key="8">
    <source>
        <dbReference type="RuleBase" id="RU003797"/>
    </source>
</evidence>
<dbReference type="GO" id="GO:0006281">
    <property type="term" value="P:DNA repair"/>
    <property type="evidence" value="ECO:0007669"/>
    <property type="project" value="UniProtKB-KW"/>
</dbReference>
<reference evidence="11 12" key="1">
    <citation type="submission" date="2015-10" db="EMBL/GenBank/DDBJ databases">
        <title>Conservation of the essential genome among Caulobacter and Brevundimonas species.</title>
        <authorList>
            <person name="Scott D."/>
            <person name="Ely B."/>
        </authorList>
    </citation>
    <scope>NUCLEOTIDE SEQUENCE [LARGE SCALE GENOMIC DNA]</scope>
    <source>
        <strain evidence="11 12">CB4</strain>
    </source>
</reference>
<comment type="similarity">
    <text evidence="8">Belongs to the UPF0758 family.</text>
</comment>
<dbReference type="GO" id="GO:0046872">
    <property type="term" value="F:metal ion binding"/>
    <property type="evidence" value="ECO:0007669"/>
    <property type="project" value="UniProtKB-KW"/>
</dbReference>
<keyword evidence="3" id="KW-0227">DNA damage</keyword>
<dbReference type="PROSITE" id="PS50249">
    <property type="entry name" value="MPN"/>
    <property type="match status" value="1"/>
</dbReference>
<keyword evidence="2" id="KW-0479">Metal-binding</keyword>
<dbReference type="PROSITE" id="PS01302">
    <property type="entry name" value="UPF0758"/>
    <property type="match status" value="1"/>
</dbReference>
<evidence type="ECO:0000256" key="1">
    <source>
        <dbReference type="ARBA" id="ARBA00022670"/>
    </source>
</evidence>
<feature type="region of interest" description="Disordered" evidence="9">
    <location>
        <begin position="1"/>
        <end position="36"/>
    </location>
</feature>
<accession>A0A0P0NXW3</accession>
<dbReference type="InterPro" id="IPR020891">
    <property type="entry name" value="UPF0758_CS"/>
</dbReference>
<evidence type="ECO:0000256" key="2">
    <source>
        <dbReference type="ARBA" id="ARBA00022723"/>
    </source>
</evidence>
<dbReference type="GO" id="GO:0008237">
    <property type="term" value="F:metallopeptidase activity"/>
    <property type="evidence" value="ECO:0007669"/>
    <property type="project" value="UniProtKB-KW"/>
</dbReference>
<dbReference type="EMBL" id="CP013002">
    <property type="protein sequence ID" value="ALL12606.1"/>
    <property type="molecule type" value="Genomic_DNA"/>
</dbReference>
<keyword evidence="4" id="KW-0378">Hydrolase</keyword>
<sequence length="250" mass="27232">MVQAASLSPSPPDPEVERLGKPGRAATSDPNAGHRERLRARARAGGLVALPDYELLELYLFRTFARGDVKPRAKALLARFGSFGAVIAASIEELMTVPGIGETAALDIKLLHEAALRAGRDKIVKRPVISSWSALLGYVRVALANEPREQFRVLFLDKKNQLIADEVLNRGTVDHAPVYPREVMRRALELSSSNIILLHNHPSGDPTPSRPDIDMTKQVIDAGRALKINVHDHLVVGRDGVASFKALGLI</sequence>
<dbReference type="NCBIfam" id="TIGR00608">
    <property type="entry name" value="radc"/>
    <property type="match status" value="1"/>
</dbReference>
<dbReference type="SUPFAM" id="SSF47781">
    <property type="entry name" value="RuvA domain 2-like"/>
    <property type="match status" value="1"/>
</dbReference>
<dbReference type="Gene3D" id="1.10.150.20">
    <property type="entry name" value="5' to 3' exonuclease, C-terminal subdomain"/>
    <property type="match status" value="1"/>
</dbReference>
<dbReference type="InterPro" id="IPR010994">
    <property type="entry name" value="RuvA_2-like"/>
</dbReference>
<organism evidence="11 12">
    <name type="scientific">Caulobacter henricii</name>
    <dbReference type="NCBI Taxonomy" id="69395"/>
    <lineage>
        <taxon>Bacteria</taxon>
        <taxon>Pseudomonadati</taxon>
        <taxon>Pseudomonadota</taxon>
        <taxon>Alphaproteobacteria</taxon>
        <taxon>Caulobacterales</taxon>
        <taxon>Caulobacteraceae</taxon>
        <taxon>Caulobacter</taxon>
    </lineage>
</organism>
<dbReference type="RefSeq" id="WP_062144648.1">
    <property type="nucleotide sequence ID" value="NZ_CP013002.1"/>
</dbReference>
<dbReference type="OrthoDB" id="9804482at2"/>
<dbReference type="GO" id="GO:0003677">
    <property type="term" value="F:DNA binding"/>
    <property type="evidence" value="ECO:0007669"/>
    <property type="project" value="InterPro"/>
</dbReference>